<dbReference type="InterPro" id="IPR001680">
    <property type="entry name" value="WD40_rpt"/>
</dbReference>
<evidence type="ECO:0000313" key="4">
    <source>
        <dbReference type="EMBL" id="GFP92179.1"/>
    </source>
</evidence>
<dbReference type="AlphaFoldDB" id="A0A830BZR5"/>
<proteinExistence type="inferred from homology"/>
<gene>
    <name evidence="4" type="ORF">PHJA_001362000</name>
</gene>
<sequence length="994" mass="110362">MFTKRLFQKAVHRHQRQEKGLLTSDDVNIRINVHYGIPSTASILAFDSIQRLLAIGTLDGRIKVIGGDNIEGLLISPKLLPYKYLEFLQNQGFLVSITNDNDIQVWNLERRSIACTLQWESNVTAFSVISGSSFMYDTDMNVNMHCIVQRTTIELALLVCHLTLDSIPFPENVVAVHGDKDLQLKNTVVHPNDVNTNSVIESTSHDLEEKEISALCWASGDGSIIAAGYIDGDILFWNTSKDSSIKDREAMMSQNVVKLQLSSAEKRLPVVVLHWLDHSKKSRNHREGQLFVYGGDEIGCDEVVTVLSLEWSSGIEAVKCTGRVDVTLTGSFADMILIPSTGPTGSDTNAYLFVLTNPGCIHIYDRDSLSSSDSQPTKEQPVSTVNFPACIPTVDPSITVAELFTIYGNIEAIGSKISAMSSTLTFPGNKKWPLTGGVRNNISFGEDNKVYRFYVVGYQDGSFNSENSGVSLMVLDLCSSTLRLAVGSECGLVQLYNLCSSGETSFHFVTETKSEVRIAAQVQGPKCAAIFDLHKSRVHALKFTNSGSKLIVAYECSRIAVLDMHSPAVTFITDSISDSPVISVFCKAIVYQSTKNTNESTSKVPDNCTRELVFVLTKDASVYVIDERHKQPLLKDDMLRNELSQDGSQESENCEIGNQSLDKNPSAQSLKELYVLLCCKDSLRIYPSKSVVRGENKAIYKVKLSKPCCWTTVFRKTDKVCGLVVLYETGVIEIRSLPDLELVKEFPLLSYLRWNVKTNMERMINSKENSHITMVNGCEVAFISLLQDENDYRIPESLPNLHDEVLAAAANAAISVSSDPKRKQGILGGIVKGLKGRKPNKSMCRESDALSDFSNLEDIFMKKPFPKPSTASDEQEAVELNIDDIEIDEPEPLPSTSSHVVDNRDKDKKKERERLLDDGDEIKPRVRTREEIIAKYRNVGDASSAAGEARNKLLERQEKLEGFAQLSAQFSFARLLVQLLRSSLYLGRFIAIQP</sequence>
<feature type="region of interest" description="Disordered" evidence="3">
    <location>
        <begin position="886"/>
        <end position="911"/>
    </location>
</feature>
<feature type="compositionally biased region" description="Basic and acidic residues" evidence="3">
    <location>
        <begin position="901"/>
        <end position="911"/>
    </location>
</feature>
<dbReference type="SMART" id="SM00320">
    <property type="entry name" value="WD40"/>
    <property type="match status" value="4"/>
</dbReference>
<comment type="caution">
    <text evidence="4">The sequence shown here is derived from an EMBL/GenBank/DDBJ whole genome shotgun (WGS) entry which is preliminary data.</text>
</comment>
<dbReference type="InterPro" id="IPR015943">
    <property type="entry name" value="WD40/YVTN_repeat-like_dom_sf"/>
</dbReference>
<dbReference type="GO" id="GO:0005737">
    <property type="term" value="C:cytoplasm"/>
    <property type="evidence" value="ECO:0007669"/>
    <property type="project" value="TreeGrafter"/>
</dbReference>
<dbReference type="GO" id="GO:0005886">
    <property type="term" value="C:plasma membrane"/>
    <property type="evidence" value="ECO:0007669"/>
    <property type="project" value="TreeGrafter"/>
</dbReference>
<keyword evidence="5" id="KW-1185">Reference proteome</keyword>
<organism evidence="4 5">
    <name type="scientific">Phtheirospermum japonicum</name>
    <dbReference type="NCBI Taxonomy" id="374723"/>
    <lineage>
        <taxon>Eukaryota</taxon>
        <taxon>Viridiplantae</taxon>
        <taxon>Streptophyta</taxon>
        <taxon>Embryophyta</taxon>
        <taxon>Tracheophyta</taxon>
        <taxon>Spermatophyta</taxon>
        <taxon>Magnoliopsida</taxon>
        <taxon>eudicotyledons</taxon>
        <taxon>Gunneridae</taxon>
        <taxon>Pentapetalae</taxon>
        <taxon>asterids</taxon>
        <taxon>lamiids</taxon>
        <taxon>Lamiales</taxon>
        <taxon>Orobanchaceae</taxon>
        <taxon>Orobanchaceae incertae sedis</taxon>
        <taxon>Phtheirospermum</taxon>
    </lineage>
</organism>
<evidence type="ECO:0000256" key="2">
    <source>
        <dbReference type="ARBA" id="ARBA00022483"/>
    </source>
</evidence>
<comment type="similarity">
    <text evidence="1">Belongs to the WD repeat L(2)GL family.</text>
</comment>
<dbReference type="GO" id="GO:0045159">
    <property type="term" value="F:myosin II binding"/>
    <property type="evidence" value="ECO:0007669"/>
    <property type="project" value="TreeGrafter"/>
</dbReference>
<dbReference type="SUPFAM" id="SSF50978">
    <property type="entry name" value="WD40 repeat-like"/>
    <property type="match status" value="1"/>
</dbReference>
<dbReference type="PANTHER" id="PTHR10241">
    <property type="entry name" value="LETHAL 2 GIANT LARVAE PROTEIN"/>
    <property type="match status" value="1"/>
</dbReference>
<evidence type="ECO:0000313" key="5">
    <source>
        <dbReference type="Proteomes" id="UP000653305"/>
    </source>
</evidence>
<protein>
    <submittedName>
        <fullName evidence="4">Syntaxin-binding protein 5-like</fullName>
    </submittedName>
</protein>
<dbReference type="Gene3D" id="2.130.10.10">
    <property type="entry name" value="YVTN repeat-like/Quinoprotein amine dehydrogenase"/>
    <property type="match status" value="2"/>
</dbReference>
<dbReference type="InterPro" id="IPR036322">
    <property type="entry name" value="WD40_repeat_dom_sf"/>
</dbReference>
<dbReference type="PANTHER" id="PTHR10241:SF25">
    <property type="entry name" value="TOMOSYN, ISOFORM C"/>
    <property type="match status" value="1"/>
</dbReference>
<dbReference type="OrthoDB" id="19944at2759"/>
<name>A0A830BZR5_9LAMI</name>
<dbReference type="GO" id="GO:0005096">
    <property type="term" value="F:GTPase activator activity"/>
    <property type="evidence" value="ECO:0007669"/>
    <property type="project" value="TreeGrafter"/>
</dbReference>
<dbReference type="GO" id="GO:0019905">
    <property type="term" value="F:syntaxin binding"/>
    <property type="evidence" value="ECO:0007669"/>
    <property type="project" value="TreeGrafter"/>
</dbReference>
<dbReference type="EMBL" id="BMAC01000271">
    <property type="protein sequence ID" value="GFP92179.1"/>
    <property type="molecule type" value="Genomic_DNA"/>
</dbReference>
<evidence type="ECO:0000256" key="3">
    <source>
        <dbReference type="SAM" id="MobiDB-lite"/>
    </source>
</evidence>
<keyword evidence="2" id="KW-0268">Exocytosis</keyword>
<dbReference type="GO" id="GO:0006893">
    <property type="term" value="P:Golgi to plasma membrane transport"/>
    <property type="evidence" value="ECO:0007669"/>
    <property type="project" value="TreeGrafter"/>
</dbReference>
<accession>A0A830BZR5</accession>
<reference evidence="4" key="1">
    <citation type="submission" date="2020-07" db="EMBL/GenBank/DDBJ databases">
        <title>Ethylene signaling mediates host invasion by parasitic plants.</title>
        <authorList>
            <person name="Yoshida S."/>
        </authorList>
    </citation>
    <scope>NUCLEOTIDE SEQUENCE</scope>
    <source>
        <strain evidence="4">Okayama</strain>
    </source>
</reference>
<dbReference type="GO" id="GO:0006887">
    <property type="term" value="P:exocytosis"/>
    <property type="evidence" value="ECO:0007669"/>
    <property type="project" value="UniProtKB-KW"/>
</dbReference>
<dbReference type="Proteomes" id="UP000653305">
    <property type="component" value="Unassembled WGS sequence"/>
</dbReference>
<evidence type="ECO:0000256" key="1">
    <source>
        <dbReference type="ARBA" id="ARBA00008070"/>
    </source>
</evidence>